<proteinExistence type="inferred from homology"/>
<dbReference type="Pfam" id="PF00271">
    <property type="entry name" value="Helicase_C"/>
    <property type="match status" value="1"/>
</dbReference>
<comment type="similarity">
    <text evidence="1">Belongs to the helicase family. RecQ subfamily.</text>
</comment>
<name>A0A7R8AUB2_9EURO</name>
<dbReference type="SUPFAM" id="SSF52540">
    <property type="entry name" value="P-loop containing nucleoside triphosphate hydrolases"/>
    <property type="match status" value="1"/>
</dbReference>
<evidence type="ECO:0000256" key="3">
    <source>
        <dbReference type="ARBA" id="ARBA00034808"/>
    </source>
</evidence>
<dbReference type="GO" id="GO:0005694">
    <property type="term" value="C:chromosome"/>
    <property type="evidence" value="ECO:0007669"/>
    <property type="project" value="TreeGrafter"/>
</dbReference>
<reference evidence="5" key="2">
    <citation type="submission" date="2021-02" db="EMBL/GenBank/DDBJ databases">
        <title>Aspergillus puulaauensis MK2 genome sequence.</title>
        <authorList>
            <person name="Futagami T."/>
            <person name="Mori K."/>
            <person name="Kadooka C."/>
            <person name="Tanaka T."/>
        </authorList>
    </citation>
    <scope>NUCLEOTIDE SEQUENCE</scope>
    <source>
        <strain evidence="5">MK2</strain>
    </source>
</reference>
<dbReference type="EC" id="5.6.2.4" evidence="3"/>
<evidence type="ECO:0000256" key="1">
    <source>
        <dbReference type="ARBA" id="ARBA00005446"/>
    </source>
</evidence>
<gene>
    <name evidence="5" type="ORF">APUU_71265A</name>
</gene>
<organism evidence="5 6">
    <name type="scientific">Aspergillus puulaauensis</name>
    <dbReference type="NCBI Taxonomy" id="1220207"/>
    <lineage>
        <taxon>Eukaryota</taxon>
        <taxon>Fungi</taxon>
        <taxon>Dikarya</taxon>
        <taxon>Ascomycota</taxon>
        <taxon>Pezizomycotina</taxon>
        <taxon>Eurotiomycetes</taxon>
        <taxon>Eurotiomycetidae</taxon>
        <taxon>Eurotiales</taxon>
        <taxon>Aspergillaceae</taxon>
        <taxon>Aspergillus</taxon>
    </lineage>
</organism>
<dbReference type="PROSITE" id="PS51194">
    <property type="entry name" value="HELICASE_CTER"/>
    <property type="match status" value="1"/>
</dbReference>
<dbReference type="GO" id="GO:0009378">
    <property type="term" value="F:four-way junction helicase activity"/>
    <property type="evidence" value="ECO:0007669"/>
    <property type="project" value="TreeGrafter"/>
</dbReference>
<dbReference type="EMBL" id="AP024449">
    <property type="protein sequence ID" value="BCS29695.1"/>
    <property type="molecule type" value="Genomic_DNA"/>
</dbReference>
<feature type="domain" description="Helicase C-terminal" evidence="4">
    <location>
        <begin position="1"/>
        <end position="139"/>
    </location>
</feature>
<dbReference type="OrthoDB" id="4510236at2759"/>
<dbReference type="InterPro" id="IPR027417">
    <property type="entry name" value="P-loop_NTPase"/>
</dbReference>
<sequence length="207" mass="23491">MSKSMITTLFRTLGDPSYLGPAVARFHADLAEPERVAELDRFLGGEARVLLATSAIGAGFDFNHVDAVIHLESAYGLTDFMQESGRTGRDPRRSGWSFCLVKPSERNPRSNDSTDRLEFRKYLNEQICRRRPILLNFGEVPRSCDPSWQLCDLCLRQKTQQDLVRQAVKQSYQESTTELEFLARATEFFTDSVGPLVMLQSMCLNMI</sequence>
<comment type="catalytic activity">
    <reaction evidence="2">
        <text>Couples ATP hydrolysis with the unwinding of duplex DNA by translocating in the 3'-5' direction.</text>
        <dbReference type="EC" id="5.6.2.4"/>
    </reaction>
</comment>
<dbReference type="GO" id="GO:0043138">
    <property type="term" value="F:3'-5' DNA helicase activity"/>
    <property type="evidence" value="ECO:0007669"/>
    <property type="project" value="UniProtKB-EC"/>
</dbReference>
<dbReference type="GO" id="GO:0000724">
    <property type="term" value="P:double-strand break repair via homologous recombination"/>
    <property type="evidence" value="ECO:0007669"/>
    <property type="project" value="TreeGrafter"/>
</dbReference>
<dbReference type="RefSeq" id="XP_041561881.1">
    <property type="nucleotide sequence ID" value="XM_041696230.1"/>
</dbReference>
<dbReference type="GO" id="GO:0005737">
    <property type="term" value="C:cytoplasm"/>
    <property type="evidence" value="ECO:0007669"/>
    <property type="project" value="TreeGrafter"/>
</dbReference>
<dbReference type="AlphaFoldDB" id="A0A7R8AUB2"/>
<accession>A0A7R8AUB2</accession>
<dbReference type="GeneID" id="64979692"/>
<keyword evidence="6" id="KW-1185">Reference proteome</keyword>
<dbReference type="Gene3D" id="3.40.50.300">
    <property type="entry name" value="P-loop containing nucleotide triphosphate hydrolases"/>
    <property type="match status" value="1"/>
</dbReference>
<dbReference type="Proteomes" id="UP000654913">
    <property type="component" value="Chromosome 7"/>
</dbReference>
<evidence type="ECO:0000259" key="4">
    <source>
        <dbReference type="PROSITE" id="PS51194"/>
    </source>
</evidence>
<protein>
    <recommendedName>
        <fullName evidence="3">DNA 3'-5' helicase</fullName>
        <ecNumber evidence="3">5.6.2.4</ecNumber>
    </recommendedName>
</protein>
<dbReference type="PANTHER" id="PTHR13710">
    <property type="entry name" value="DNA HELICASE RECQ FAMILY MEMBER"/>
    <property type="match status" value="1"/>
</dbReference>
<evidence type="ECO:0000313" key="5">
    <source>
        <dbReference type="EMBL" id="BCS29695.1"/>
    </source>
</evidence>
<dbReference type="PANTHER" id="PTHR13710:SF154">
    <property type="entry name" value="RECQ HELICASE, PUTATIVE (AFU_ORTHOLOGUE AFUA_6G14720)-RELATED"/>
    <property type="match status" value="1"/>
</dbReference>
<dbReference type="SMART" id="SM00490">
    <property type="entry name" value="HELICc"/>
    <property type="match status" value="1"/>
</dbReference>
<reference evidence="5" key="1">
    <citation type="submission" date="2021-01" db="EMBL/GenBank/DDBJ databases">
        <authorList>
            <consortium name="Aspergillus puulaauensis MK2 genome sequencing consortium"/>
            <person name="Kazuki M."/>
            <person name="Futagami T."/>
        </authorList>
    </citation>
    <scope>NUCLEOTIDE SEQUENCE</scope>
    <source>
        <strain evidence="5">MK2</strain>
    </source>
</reference>
<evidence type="ECO:0000313" key="6">
    <source>
        <dbReference type="Proteomes" id="UP000654913"/>
    </source>
</evidence>
<dbReference type="KEGG" id="apuu:APUU_71265A"/>
<evidence type="ECO:0000256" key="2">
    <source>
        <dbReference type="ARBA" id="ARBA00034617"/>
    </source>
</evidence>
<dbReference type="InterPro" id="IPR001650">
    <property type="entry name" value="Helicase_C-like"/>
</dbReference>